<evidence type="ECO:0000313" key="1">
    <source>
        <dbReference type="EMBL" id="PWJ46291.1"/>
    </source>
</evidence>
<organism evidence="1 2">
    <name type="scientific">Quadrisphaera granulorum</name>
    <dbReference type="NCBI Taxonomy" id="317664"/>
    <lineage>
        <taxon>Bacteria</taxon>
        <taxon>Bacillati</taxon>
        <taxon>Actinomycetota</taxon>
        <taxon>Actinomycetes</taxon>
        <taxon>Kineosporiales</taxon>
        <taxon>Kineosporiaceae</taxon>
        <taxon>Quadrisphaera</taxon>
    </lineage>
</organism>
<dbReference type="Proteomes" id="UP000245469">
    <property type="component" value="Unassembled WGS sequence"/>
</dbReference>
<keyword evidence="2" id="KW-1185">Reference proteome</keyword>
<proteinExistence type="predicted"/>
<comment type="caution">
    <text evidence="1">The sequence shown here is derived from an EMBL/GenBank/DDBJ whole genome shotgun (WGS) entry which is preliminary data.</text>
</comment>
<evidence type="ECO:0000313" key="2">
    <source>
        <dbReference type="Proteomes" id="UP000245469"/>
    </source>
</evidence>
<protein>
    <submittedName>
        <fullName evidence="1">Uncharacterized protein</fullName>
    </submittedName>
</protein>
<gene>
    <name evidence="1" type="ORF">BXY45_14927</name>
</gene>
<dbReference type="EMBL" id="QGDQ01000049">
    <property type="protein sequence ID" value="PWJ46291.1"/>
    <property type="molecule type" value="Genomic_DNA"/>
</dbReference>
<sequence>MRLLGRLSPDEQRRRWVEGMEHESLRRARERHGGDLTNEQRHLALWEGQITAEAV</sequence>
<reference evidence="1 2" key="1">
    <citation type="submission" date="2018-03" db="EMBL/GenBank/DDBJ databases">
        <title>Genomic Encyclopedia of Archaeal and Bacterial Type Strains, Phase II (KMG-II): from individual species to whole genera.</title>
        <authorList>
            <person name="Goeker M."/>
        </authorList>
    </citation>
    <scope>NUCLEOTIDE SEQUENCE [LARGE SCALE GENOMIC DNA]</scope>
    <source>
        <strain evidence="1 2">DSM 44889</strain>
    </source>
</reference>
<name>A0A315ZL72_9ACTN</name>
<dbReference type="AlphaFoldDB" id="A0A315ZL72"/>
<accession>A0A315ZL72</accession>